<comment type="caution">
    <text evidence="1">The sequence shown here is derived from an EMBL/GenBank/DDBJ whole genome shotgun (WGS) entry which is preliminary data.</text>
</comment>
<accession>A0AA39NSH9</accession>
<dbReference type="Proteomes" id="UP001175227">
    <property type="component" value="Unassembled WGS sequence"/>
</dbReference>
<proteinExistence type="predicted"/>
<name>A0AA39NSH9_9AGAR</name>
<sequence>TAEVFFELFCNNLWDLGIAPYPYGTHSFYCGGCQWLSVDLCWSLRQIYEWGGWSTDFTHLTIVKYLISWNDDPMTRCDDFFKLDHEVTIKCWNCGQSCPCA</sequence>
<gene>
    <name evidence="1" type="ORF">IW261DRAFT_1344902</name>
</gene>
<evidence type="ECO:0000313" key="2">
    <source>
        <dbReference type="Proteomes" id="UP001175227"/>
    </source>
</evidence>
<dbReference type="AlphaFoldDB" id="A0AA39NSH9"/>
<dbReference type="EMBL" id="JAUEPR010000055">
    <property type="protein sequence ID" value="KAK0471047.1"/>
    <property type="molecule type" value="Genomic_DNA"/>
</dbReference>
<protein>
    <submittedName>
        <fullName evidence="1">Uncharacterized protein</fullName>
    </submittedName>
</protein>
<organism evidence="1 2">
    <name type="scientific">Armillaria novae-zelandiae</name>
    <dbReference type="NCBI Taxonomy" id="153914"/>
    <lineage>
        <taxon>Eukaryota</taxon>
        <taxon>Fungi</taxon>
        <taxon>Dikarya</taxon>
        <taxon>Basidiomycota</taxon>
        <taxon>Agaricomycotina</taxon>
        <taxon>Agaricomycetes</taxon>
        <taxon>Agaricomycetidae</taxon>
        <taxon>Agaricales</taxon>
        <taxon>Marasmiineae</taxon>
        <taxon>Physalacriaceae</taxon>
        <taxon>Armillaria</taxon>
    </lineage>
</organism>
<keyword evidence="2" id="KW-1185">Reference proteome</keyword>
<feature type="non-terminal residue" evidence="1">
    <location>
        <position position="1"/>
    </location>
</feature>
<reference evidence="1" key="1">
    <citation type="submission" date="2023-06" db="EMBL/GenBank/DDBJ databases">
        <authorList>
            <consortium name="Lawrence Berkeley National Laboratory"/>
            <person name="Ahrendt S."/>
            <person name="Sahu N."/>
            <person name="Indic B."/>
            <person name="Wong-Bajracharya J."/>
            <person name="Merenyi Z."/>
            <person name="Ke H.-M."/>
            <person name="Monk M."/>
            <person name="Kocsube S."/>
            <person name="Drula E."/>
            <person name="Lipzen A."/>
            <person name="Balint B."/>
            <person name="Henrissat B."/>
            <person name="Andreopoulos B."/>
            <person name="Martin F.M."/>
            <person name="Harder C.B."/>
            <person name="Rigling D."/>
            <person name="Ford K.L."/>
            <person name="Foster G.D."/>
            <person name="Pangilinan J."/>
            <person name="Papanicolaou A."/>
            <person name="Barry K."/>
            <person name="LaButti K."/>
            <person name="Viragh M."/>
            <person name="Koriabine M."/>
            <person name="Yan M."/>
            <person name="Riley R."/>
            <person name="Champramary S."/>
            <person name="Plett K.L."/>
            <person name="Tsai I.J."/>
            <person name="Slot J."/>
            <person name="Sipos G."/>
            <person name="Plett J."/>
            <person name="Nagy L.G."/>
            <person name="Grigoriev I.V."/>
        </authorList>
    </citation>
    <scope>NUCLEOTIDE SEQUENCE</scope>
    <source>
        <strain evidence="1">ICMP 16352</strain>
    </source>
</reference>
<evidence type="ECO:0000313" key="1">
    <source>
        <dbReference type="EMBL" id="KAK0471047.1"/>
    </source>
</evidence>